<feature type="compositionally biased region" description="Basic and acidic residues" evidence="1">
    <location>
        <begin position="271"/>
        <end position="284"/>
    </location>
</feature>
<evidence type="ECO:0000256" key="1">
    <source>
        <dbReference type="SAM" id="MobiDB-lite"/>
    </source>
</evidence>
<accession>A0A9W7WLL0</accession>
<dbReference type="EMBL" id="JAFHDT010000011">
    <property type="protein sequence ID" value="KAI7804121.1"/>
    <property type="molecule type" value="Genomic_DNA"/>
</dbReference>
<protein>
    <submittedName>
        <fullName evidence="2">Uncharacterized protein</fullName>
    </submittedName>
</protein>
<organism evidence="2 3">
    <name type="scientific">Triplophysa rosa</name>
    <name type="common">Cave loach</name>
    <dbReference type="NCBI Taxonomy" id="992332"/>
    <lineage>
        <taxon>Eukaryota</taxon>
        <taxon>Metazoa</taxon>
        <taxon>Chordata</taxon>
        <taxon>Craniata</taxon>
        <taxon>Vertebrata</taxon>
        <taxon>Euteleostomi</taxon>
        <taxon>Actinopterygii</taxon>
        <taxon>Neopterygii</taxon>
        <taxon>Teleostei</taxon>
        <taxon>Ostariophysi</taxon>
        <taxon>Cypriniformes</taxon>
        <taxon>Nemacheilidae</taxon>
        <taxon>Triplophysa</taxon>
    </lineage>
</organism>
<evidence type="ECO:0000313" key="2">
    <source>
        <dbReference type="EMBL" id="KAI7804121.1"/>
    </source>
</evidence>
<keyword evidence="3" id="KW-1185">Reference proteome</keyword>
<sequence>MLRENGSIYIHGCPCHIIHNTAKHAGQEFLKISGFDPEDLTVDVGYWFKGSTNRKGYLAGWAILLPRMSAYFSLADMSFSSNTWKSFMNYKFADDKVHHETVCVVHDAVSILYKDPLNQLPGEKLNVGFTTRATLNRLLEAEDITPQEVQLFQQAALAFLVRAVEYGINKLPLKEALLKHAKFVDVQQRTECGVEDALYFVDRFQELLPFHGPEEQDKVSEEFLEYQLMDIPMPQDPTTFNVEEFWWSMSSIKSKHRGKTSIILPSISSTQRDREHEGKKENKHLAPLETHTLNSMLYPECSLTDILSDTEALALLSSHERLIRAQRWTKTTS</sequence>
<evidence type="ECO:0000313" key="3">
    <source>
        <dbReference type="Proteomes" id="UP001059041"/>
    </source>
</evidence>
<dbReference type="AlphaFoldDB" id="A0A9W7WLL0"/>
<feature type="region of interest" description="Disordered" evidence="1">
    <location>
        <begin position="264"/>
        <end position="284"/>
    </location>
</feature>
<dbReference type="Proteomes" id="UP001059041">
    <property type="component" value="Linkage Group LG11"/>
</dbReference>
<proteinExistence type="predicted"/>
<reference evidence="2" key="1">
    <citation type="submission" date="2021-02" db="EMBL/GenBank/DDBJ databases">
        <title>Comparative genomics reveals that relaxation of natural selection precedes convergent phenotypic evolution of cavefish.</title>
        <authorList>
            <person name="Peng Z."/>
        </authorList>
    </citation>
    <scope>NUCLEOTIDE SEQUENCE</scope>
    <source>
        <tissue evidence="2">Muscle</tissue>
    </source>
</reference>
<name>A0A9W7WLL0_TRIRA</name>
<comment type="caution">
    <text evidence="2">The sequence shown here is derived from an EMBL/GenBank/DDBJ whole genome shotgun (WGS) entry which is preliminary data.</text>
</comment>
<gene>
    <name evidence="2" type="ORF">IRJ41_024654</name>
</gene>